<feature type="transmembrane region" description="Helical" evidence="8">
    <location>
        <begin position="180"/>
        <end position="198"/>
    </location>
</feature>
<feature type="transmembrane region" description="Helical" evidence="8">
    <location>
        <begin position="308"/>
        <end position="329"/>
    </location>
</feature>
<evidence type="ECO:0000256" key="4">
    <source>
        <dbReference type="ARBA" id="ARBA00022692"/>
    </source>
</evidence>
<feature type="region of interest" description="Disordered" evidence="7">
    <location>
        <begin position="250"/>
        <end position="297"/>
    </location>
</feature>
<accession>A0A698XLL4</accession>
<evidence type="ECO:0000256" key="1">
    <source>
        <dbReference type="ARBA" id="ARBA00004651"/>
    </source>
</evidence>
<gene>
    <name evidence="9" type="ORF">TCE0_013f01196</name>
</gene>
<dbReference type="SUPFAM" id="SSF54001">
    <property type="entry name" value="Cysteine proteinases"/>
    <property type="match status" value="1"/>
</dbReference>
<feature type="transmembrane region" description="Helical" evidence="8">
    <location>
        <begin position="341"/>
        <end position="364"/>
    </location>
</feature>
<feature type="transmembrane region" description="Helical" evidence="8">
    <location>
        <begin position="103"/>
        <end position="125"/>
    </location>
</feature>
<feature type="transmembrane region" description="Helical" evidence="8">
    <location>
        <begin position="410"/>
        <end position="431"/>
    </location>
</feature>
<feature type="transmembrane region" description="Helical" evidence="8">
    <location>
        <begin position="145"/>
        <end position="168"/>
    </location>
</feature>
<evidence type="ECO:0008006" key="11">
    <source>
        <dbReference type="Google" id="ProtNLM"/>
    </source>
</evidence>
<evidence type="ECO:0000313" key="9">
    <source>
        <dbReference type="EMBL" id="GAM33935.1"/>
    </source>
</evidence>
<keyword evidence="10" id="KW-1185">Reference proteome</keyword>
<dbReference type="GO" id="GO:0015109">
    <property type="term" value="F:chromate transmembrane transporter activity"/>
    <property type="evidence" value="ECO:0007669"/>
    <property type="project" value="InterPro"/>
</dbReference>
<organism evidence="9 10">
    <name type="scientific">Talaromyces pinophilus</name>
    <name type="common">Penicillium pinophilum</name>
    <dbReference type="NCBI Taxonomy" id="128442"/>
    <lineage>
        <taxon>Eukaryota</taxon>
        <taxon>Fungi</taxon>
        <taxon>Dikarya</taxon>
        <taxon>Ascomycota</taxon>
        <taxon>Pezizomycotina</taxon>
        <taxon>Eurotiomycetes</taxon>
        <taxon>Eurotiomycetidae</taxon>
        <taxon>Eurotiales</taxon>
        <taxon>Trichocomaceae</taxon>
        <taxon>Talaromyces</taxon>
        <taxon>Talaromyces sect. Talaromyces</taxon>
    </lineage>
</organism>
<evidence type="ECO:0000256" key="5">
    <source>
        <dbReference type="ARBA" id="ARBA00022989"/>
    </source>
</evidence>
<dbReference type="PANTHER" id="PTHR33567">
    <property type="entry name" value="CHROMATE ION TRANSPORTER (EUROFUNG)"/>
    <property type="match status" value="1"/>
</dbReference>
<feature type="compositionally biased region" description="Polar residues" evidence="7">
    <location>
        <begin position="280"/>
        <end position="295"/>
    </location>
</feature>
<feature type="transmembrane region" description="Helical" evidence="8">
    <location>
        <begin position="376"/>
        <end position="398"/>
    </location>
</feature>
<evidence type="ECO:0000256" key="3">
    <source>
        <dbReference type="ARBA" id="ARBA00022475"/>
    </source>
</evidence>
<feature type="transmembrane region" description="Helical" evidence="8">
    <location>
        <begin position="670"/>
        <end position="694"/>
    </location>
</feature>
<dbReference type="GO" id="GO:0005886">
    <property type="term" value="C:plasma membrane"/>
    <property type="evidence" value="ECO:0007669"/>
    <property type="project" value="UniProtKB-SubCell"/>
</dbReference>
<proteinExistence type="inferred from homology"/>
<keyword evidence="6 8" id="KW-0472">Membrane</keyword>
<evidence type="ECO:0000256" key="2">
    <source>
        <dbReference type="ARBA" id="ARBA00005262"/>
    </source>
</evidence>
<keyword evidence="3" id="KW-1003">Cell membrane</keyword>
<feature type="compositionally biased region" description="Polar residues" evidence="7">
    <location>
        <begin position="259"/>
        <end position="273"/>
    </location>
</feature>
<dbReference type="EMBL" id="DF933809">
    <property type="protein sequence ID" value="GAM33935.1"/>
    <property type="molecule type" value="Genomic_DNA"/>
</dbReference>
<evidence type="ECO:0000256" key="7">
    <source>
        <dbReference type="SAM" id="MobiDB-lite"/>
    </source>
</evidence>
<dbReference type="InterPro" id="IPR003370">
    <property type="entry name" value="Chromate_transpt"/>
</dbReference>
<evidence type="ECO:0000256" key="8">
    <source>
        <dbReference type="SAM" id="Phobius"/>
    </source>
</evidence>
<feature type="transmembrane region" description="Helical" evidence="8">
    <location>
        <begin position="443"/>
        <end position="467"/>
    </location>
</feature>
<dbReference type="Pfam" id="PF02417">
    <property type="entry name" value="Chromate_transp"/>
    <property type="match status" value="2"/>
</dbReference>
<feature type="transmembrane region" description="Helical" evidence="8">
    <location>
        <begin position="487"/>
        <end position="516"/>
    </location>
</feature>
<dbReference type="PANTHER" id="PTHR33567:SF3">
    <property type="entry name" value="CHROMATE ION TRANSPORTER (EUROFUNG)"/>
    <property type="match status" value="1"/>
</dbReference>
<keyword evidence="5 8" id="KW-1133">Transmembrane helix</keyword>
<sequence length="1659" mass="183874">MHSTSITKNLSGLKSLIRRHRSRRTPRTETDGEGSLLGRLLDVFLRTWDLGFTAFGGPPVHFGIFHKRFVEGTTGEKWVDEQTYQELFAICQALPGPASTKMLFCLALLHAGFIPAVVTFLIWSLPGAITMYALALGVQHINEVLPGPVCGLLSGMNASTVGIIALAAVQLADKAIKDKFSRILVVFGACAGMCYNALWYFPVLMVIGGIASIIWYGWMLQSIGKLKTKLKRRKSNTELHVEEASVENSVSLEERAETTDTSGVQRRNVSATATPVPGSKPSQNSQPGQETQQVQPDIHQDHTIKVRVGIAITVVFFASFIGVLVSRGVKVSPDITLDLFANMYLAGTIIFGGGPVVIPLLRSYVVGPGWVSGRDFLFGLAMIQAWPGPNFNFAVYLGALSLGASPYPTVLGAILGFLGIFIPGITLAVAVQSFWRVLRKNKWVIDLLHGLNATAVGLVFTAVYRLWNIGYLTPESTSGQSLALDPWWVVVATVTYTESAWFGVPPAAAIVIGAVLGSIRKVFDETNQSDGRALDRFNVVLGAALNIARKEQQGGSNAKIFVGAFGLDRKAGYPPTVDLCGIAETLIGDIDSDDRSGHDILIGIANENNLAHITEYIRTKLTDNVARIVYGCLRRHPERISEFIDAIPSADETRNLHETKNQATSGLGSGLIVGGLAMGGLLRLLAAVCLGVGAKIGADIYEDHAFQDFVDLVPRPVGDVVRLLQELQRHYMGARGSLSGSIEEFIYGDTPMCDDLNRSLSAFRAHPDFDHRVLVLMSDGQGTNSDPGQIASDLHSEDVIVAGVFLTSNQEISQRLLYDQRDKSWNRGQYTLFHIASKVSTNNHPIPVLMSVDWQVPSSGEVALYVSVYTRSAVDEFCSLLVSAHRGSMDAILDIIGRLSLDEYINDSHIVTCNNPSNQGDSETCYAHAVAAVIHMALLRIERNEPCPTITEIRNRIIRQFPPGEHGRASEEVLETRVQWYRLRYRAVDEIETRQAVLHRRPVLTIFRLSEGGWTKFCRHFEQPNSRRSTLTEADMRQYLQGSDGGGHAVVLYACGPHSLSFLNSWGSGWGTNGSFRVQSPAVLEMNKQDRLAPVCFYDVFWYESDLTPSERAAYDQRADEELRSYTTQFPSLLELEATCPLCQSISQNGVEDPLRAASFLQAWLFFGLMSEVLKTNVLTGDFIQEIDGQKFITTKSLQKYIDNWQDEINSLSDTAKEERLLCIIQLFKEADTYFKVATQSPPGEAPSPLPPEVQLSLSILHATLFHATMHIFRKEEDPSPLNNNEFVIGFPVEFIETLLQDQGWCPSDIELLKMGGLGSTSNLELYYAYLLGKRGIIRDHSHCKSSFVGRFTCMALNVSESDYELAHVPGCQRDCDAIEVDQNWLEEVVQGGRLPLISISIDDSGAAYLETQSSDYEASYVAISHVYADGLGNPRKCALPTCQLTRLQSRVNNLNLGRRVAGLESANLHFWMDTLCIPIILVLNAELEYHSCHASSEEVLMRTSTTGWFRRLWTLQEGVLANKIYFQFRDGAINIESQVPPYEGNGNRFSVQRRLRAQAIKPYARIRAFRAMSKEQRIREIYALAQWRTTSRDADEPYCLATLLLTDQTALYKITATKNLQKRREEFIMGQEENPKQFQPTILLRPSIAQDGTFVSQA</sequence>
<evidence type="ECO:0000313" key="10">
    <source>
        <dbReference type="Proteomes" id="UP000053095"/>
    </source>
</evidence>
<comment type="similarity">
    <text evidence="2">Belongs to the chromate ion transporter (CHR) (TC 2.A.51) family.</text>
</comment>
<evidence type="ECO:0000256" key="6">
    <source>
        <dbReference type="ARBA" id="ARBA00023136"/>
    </source>
</evidence>
<protein>
    <recommendedName>
        <fullName evidence="11">Heterokaryon incompatibility domain-containing protein</fullName>
    </recommendedName>
</protein>
<dbReference type="Gene3D" id="3.90.70.10">
    <property type="entry name" value="Cysteine proteinases"/>
    <property type="match status" value="1"/>
</dbReference>
<reference evidence="10" key="1">
    <citation type="journal article" date="2015" name="Genome Announc.">
        <title>Draft genome sequence of Talaromyces cellulolyticus strain Y-94, a source of lignocellulosic biomass-degrading enzymes.</title>
        <authorList>
            <person name="Fujii T."/>
            <person name="Koike H."/>
            <person name="Sawayama S."/>
            <person name="Yano S."/>
            <person name="Inoue H."/>
        </authorList>
    </citation>
    <scope>NUCLEOTIDE SEQUENCE [LARGE SCALE GENOMIC DNA]</scope>
    <source>
        <strain evidence="10">Y-94</strain>
    </source>
</reference>
<dbReference type="InterPro" id="IPR038765">
    <property type="entry name" value="Papain-like_cys_pep_sf"/>
</dbReference>
<name>A0A698XLL4_TALPI</name>
<feature type="transmembrane region" description="Helical" evidence="8">
    <location>
        <begin position="204"/>
        <end position="224"/>
    </location>
</feature>
<dbReference type="Proteomes" id="UP000053095">
    <property type="component" value="Unassembled WGS sequence"/>
</dbReference>
<comment type="subcellular location">
    <subcellularLocation>
        <location evidence="1">Cell membrane</location>
        <topology evidence="1">Multi-pass membrane protein</topology>
    </subcellularLocation>
</comment>
<keyword evidence="4 8" id="KW-0812">Transmembrane</keyword>